<evidence type="ECO:0000256" key="1">
    <source>
        <dbReference type="SAM" id="MobiDB-lite"/>
    </source>
</evidence>
<comment type="caution">
    <text evidence="2">The sequence shown here is derived from an EMBL/GenBank/DDBJ whole genome shotgun (WGS) entry which is preliminary data.</text>
</comment>
<dbReference type="OrthoDB" id="6157910at2759"/>
<keyword evidence="3" id="KW-1185">Reference proteome</keyword>
<reference evidence="2 3" key="1">
    <citation type="submission" date="2019-01" db="EMBL/GenBank/DDBJ databases">
        <title>A draft genome assembly of the solar-powered sea slug Elysia chlorotica.</title>
        <authorList>
            <person name="Cai H."/>
            <person name="Li Q."/>
            <person name="Fang X."/>
            <person name="Li J."/>
            <person name="Curtis N.E."/>
            <person name="Altenburger A."/>
            <person name="Shibata T."/>
            <person name="Feng M."/>
            <person name="Maeda T."/>
            <person name="Schwartz J.A."/>
            <person name="Shigenobu S."/>
            <person name="Lundholm N."/>
            <person name="Nishiyama T."/>
            <person name="Yang H."/>
            <person name="Hasebe M."/>
            <person name="Li S."/>
            <person name="Pierce S.K."/>
            <person name="Wang J."/>
        </authorList>
    </citation>
    <scope>NUCLEOTIDE SEQUENCE [LARGE SCALE GENOMIC DNA]</scope>
    <source>
        <strain evidence="2">EC2010</strain>
        <tissue evidence="2">Whole organism of an adult</tissue>
    </source>
</reference>
<accession>A0A3S0Z953</accession>
<feature type="region of interest" description="Disordered" evidence="1">
    <location>
        <begin position="1"/>
        <end position="62"/>
    </location>
</feature>
<name>A0A3S0Z953_ELYCH</name>
<proteinExistence type="predicted"/>
<dbReference type="AlphaFoldDB" id="A0A3S0Z953"/>
<feature type="region of interest" description="Disordered" evidence="1">
    <location>
        <begin position="168"/>
        <end position="230"/>
    </location>
</feature>
<organism evidence="2 3">
    <name type="scientific">Elysia chlorotica</name>
    <name type="common">Eastern emerald elysia</name>
    <name type="synonym">Sea slug</name>
    <dbReference type="NCBI Taxonomy" id="188477"/>
    <lineage>
        <taxon>Eukaryota</taxon>
        <taxon>Metazoa</taxon>
        <taxon>Spiralia</taxon>
        <taxon>Lophotrochozoa</taxon>
        <taxon>Mollusca</taxon>
        <taxon>Gastropoda</taxon>
        <taxon>Heterobranchia</taxon>
        <taxon>Euthyneura</taxon>
        <taxon>Panpulmonata</taxon>
        <taxon>Sacoglossa</taxon>
        <taxon>Placobranchoidea</taxon>
        <taxon>Plakobranchidae</taxon>
        <taxon>Elysia</taxon>
    </lineage>
</organism>
<dbReference type="EMBL" id="RQTK01000922">
    <property type="protein sequence ID" value="RUS73576.1"/>
    <property type="molecule type" value="Genomic_DNA"/>
</dbReference>
<sequence length="284" mass="29621">MDKGRAPRSGIPVLAGSHGNRRYPSPSRKKAECGAHQHLHGNTPTQPARGRGDEGISSGQPLERSVVGCEATSDPYADPAGHFPCPDGQEAAPWLEDCTTQTDQLDAVPQARVTQDGAKKVLATPAPEVEPVYPIRGTFSPLSGCSQVAVKRSLGPVDEVSFVFGRPASPCGERQTPPRLPGVRPSRTGGAATGISRKAGRAWSPCSDVPPARRGVNSVQRDSRRVLSPPPALRLGGAAEARAACETCSGCLVTLKRLALTLLFAEGGNLAQCQAQGSALVSEV</sequence>
<evidence type="ECO:0000313" key="2">
    <source>
        <dbReference type="EMBL" id="RUS73576.1"/>
    </source>
</evidence>
<evidence type="ECO:0000313" key="3">
    <source>
        <dbReference type="Proteomes" id="UP000271974"/>
    </source>
</evidence>
<protein>
    <submittedName>
        <fullName evidence="2">Uncharacterized protein</fullName>
    </submittedName>
</protein>
<gene>
    <name evidence="2" type="ORF">EGW08_018667</name>
</gene>
<dbReference type="Proteomes" id="UP000271974">
    <property type="component" value="Unassembled WGS sequence"/>
</dbReference>